<dbReference type="AlphaFoldDB" id="A0AA38W7N1"/>
<evidence type="ECO:0000313" key="3">
    <source>
        <dbReference type="Proteomes" id="UP001172457"/>
    </source>
</evidence>
<evidence type="ECO:0000313" key="2">
    <source>
        <dbReference type="EMBL" id="KAJ9538221.1"/>
    </source>
</evidence>
<comment type="caution">
    <text evidence="2">The sequence shown here is derived from an EMBL/GenBank/DDBJ whole genome shotgun (WGS) entry which is preliminary data.</text>
</comment>
<gene>
    <name evidence="2" type="ORF">OSB04_030954</name>
</gene>
<protein>
    <submittedName>
        <fullName evidence="2">Uncharacterized protein</fullName>
    </submittedName>
</protein>
<dbReference type="Gene3D" id="3.40.50.11320">
    <property type="match status" value="1"/>
</dbReference>
<organism evidence="2 3">
    <name type="scientific">Centaurea solstitialis</name>
    <name type="common">yellow star-thistle</name>
    <dbReference type="NCBI Taxonomy" id="347529"/>
    <lineage>
        <taxon>Eukaryota</taxon>
        <taxon>Viridiplantae</taxon>
        <taxon>Streptophyta</taxon>
        <taxon>Embryophyta</taxon>
        <taxon>Tracheophyta</taxon>
        <taxon>Spermatophyta</taxon>
        <taxon>Magnoliopsida</taxon>
        <taxon>eudicotyledons</taxon>
        <taxon>Gunneridae</taxon>
        <taxon>Pentapetalae</taxon>
        <taxon>asterids</taxon>
        <taxon>campanulids</taxon>
        <taxon>Asterales</taxon>
        <taxon>Asteraceae</taxon>
        <taxon>Carduoideae</taxon>
        <taxon>Cardueae</taxon>
        <taxon>Centaureinae</taxon>
        <taxon>Centaurea</taxon>
    </lineage>
</organism>
<dbReference type="GO" id="GO:0004185">
    <property type="term" value="F:serine-type carboxypeptidase activity"/>
    <property type="evidence" value="ECO:0007669"/>
    <property type="project" value="InterPro"/>
</dbReference>
<dbReference type="Proteomes" id="UP001172457">
    <property type="component" value="Chromosome 8"/>
</dbReference>
<comment type="similarity">
    <text evidence="1">Belongs to the peptidase S10 family.</text>
</comment>
<name>A0AA38W7N1_9ASTR</name>
<dbReference type="EMBL" id="JARYMX010000008">
    <property type="protein sequence ID" value="KAJ9538221.1"/>
    <property type="molecule type" value="Genomic_DNA"/>
</dbReference>
<sequence>MSISDFLCEPTLTLYIVHVVFRDHESKDISIRCPVFLSLNSGDHDMVVSYFNTLNWIKLLNLSVENDWRPWFVDKQVAGVGLRIRSGLSLRERPDPGL</sequence>
<dbReference type="GO" id="GO:0006508">
    <property type="term" value="P:proteolysis"/>
    <property type="evidence" value="ECO:0007669"/>
    <property type="project" value="InterPro"/>
</dbReference>
<reference evidence="2" key="1">
    <citation type="submission" date="2023-03" db="EMBL/GenBank/DDBJ databases">
        <title>Chromosome-scale reference genome and RAD-based genetic map of yellow starthistle (Centaurea solstitialis) reveal putative structural variation and QTLs associated with invader traits.</title>
        <authorList>
            <person name="Reatini B."/>
            <person name="Cang F.A."/>
            <person name="Jiang Q."/>
            <person name="Mckibben M.T.W."/>
            <person name="Barker M.S."/>
            <person name="Rieseberg L.H."/>
            <person name="Dlugosch K.M."/>
        </authorList>
    </citation>
    <scope>NUCLEOTIDE SEQUENCE</scope>
    <source>
        <strain evidence="2">CAN-66</strain>
        <tissue evidence="2">Leaf</tissue>
    </source>
</reference>
<dbReference type="InterPro" id="IPR001563">
    <property type="entry name" value="Peptidase_S10"/>
</dbReference>
<keyword evidence="3" id="KW-1185">Reference proteome</keyword>
<dbReference type="SUPFAM" id="SSF53474">
    <property type="entry name" value="alpha/beta-Hydrolases"/>
    <property type="match status" value="1"/>
</dbReference>
<proteinExistence type="inferred from homology"/>
<dbReference type="InterPro" id="IPR029058">
    <property type="entry name" value="AB_hydrolase_fold"/>
</dbReference>
<evidence type="ECO:0000256" key="1">
    <source>
        <dbReference type="ARBA" id="ARBA00009431"/>
    </source>
</evidence>
<dbReference type="Pfam" id="PF00450">
    <property type="entry name" value="Peptidase_S10"/>
    <property type="match status" value="1"/>
</dbReference>
<accession>A0AA38W7N1</accession>